<dbReference type="PROSITE" id="PS51677">
    <property type="entry name" value="NODB"/>
    <property type="match status" value="1"/>
</dbReference>
<dbReference type="AlphaFoldDB" id="A0A940NRX5"/>
<dbReference type="SUPFAM" id="SSF88713">
    <property type="entry name" value="Glycoside hydrolase/deacetylase"/>
    <property type="match status" value="1"/>
</dbReference>
<evidence type="ECO:0000259" key="2">
    <source>
        <dbReference type="PROSITE" id="PS51677"/>
    </source>
</evidence>
<sequence length="250" mass="29002">MILEKNLFGEVKGNKSYVIKFIFILFFCLLLLFLLYSIIPTLLIRIGGIGITKKMKRKNGIALTFDDGPNPKYTLELLDLLKQYGIQATFFVVGRKVVQNPEIIKRMHQDGHTIGIHHFNHISSWILSPFHLRKQLKMTEKVIIDCTNERVSFYRPPWGHFNIFTPMLSKRFNIIMWSHIFGDWKVENCKHTLLDQLRTATTPGSILLLHDCGETMGADENAPEYMIKNLEIFLDECKKQGTTFITLKDI</sequence>
<dbReference type="Proteomes" id="UP000682134">
    <property type="component" value="Unassembled WGS sequence"/>
</dbReference>
<dbReference type="Pfam" id="PF01522">
    <property type="entry name" value="Polysacc_deac_1"/>
    <property type="match status" value="1"/>
</dbReference>
<dbReference type="Gene3D" id="3.20.20.370">
    <property type="entry name" value="Glycoside hydrolase/deacetylase"/>
    <property type="match status" value="1"/>
</dbReference>
<dbReference type="PANTHER" id="PTHR10587:SF137">
    <property type="entry name" value="4-DEOXY-4-FORMAMIDO-L-ARABINOSE-PHOSPHOUNDECAPRENOL DEFORMYLASE ARND-RELATED"/>
    <property type="match status" value="1"/>
</dbReference>
<feature type="transmembrane region" description="Helical" evidence="1">
    <location>
        <begin position="21"/>
        <end position="48"/>
    </location>
</feature>
<dbReference type="PANTHER" id="PTHR10587">
    <property type="entry name" value="GLYCOSYL TRANSFERASE-RELATED"/>
    <property type="match status" value="1"/>
</dbReference>
<gene>
    <name evidence="3" type="ORF">J5Y03_16145</name>
</gene>
<evidence type="ECO:0000256" key="1">
    <source>
        <dbReference type="SAM" id="Phobius"/>
    </source>
</evidence>
<dbReference type="InterPro" id="IPR011330">
    <property type="entry name" value="Glyco_hydro/deAcase_b/a-brl"/>
</dbReference>
<dbReference type="GO" id="GO:0005975">
    <property type="term" value="P:carbohydrate metabolic process"/>
    <property type="evidence" value="ECO:0007669"/>
    <property type="project" value="InterPro"/>
</dbReference>
<keyword evidence="1" id="KW-0472">Membrane</keyword>
<dbReference type="InterPro" id="IPR050248">
    <property type="entry name" value="Polysacc_deacetylase_ArnD"/>
</dbReference>
<dbReference type="InterPro" id="IPR002509">
    <property type="entry name" value="NODB_dom"/>
</dbReference>
<evidence type="ECO:0000313" key="4">
    <source>
        <dbReference type="Proteomes" id="UP000682134"/>
    </source>
</evidence>
<keyword evidence="1" id="KW-1133">Transmembrane helix</keyword>
<dbReference type="GO" id="GO:0016810">
    <property type="term" value="F:hydrolase activity, acting on carbon-nitrogen (but not peptide) bonds"/>
    <property type="evidence" value="ECO:0007669"/>
    <property type="project" value="InterPro"/>
</dbReference>
<keyword evidence="4" id="KW-1185">Reference proteome</keyword>
<protein>
    <submittedName>
        <fullName evidence="3">Polysaccharide deacetylase family protein</fullName>
    </submittedName>
</protein>
<reference evidence="3" key="1">
    <citation type="submission" date="2021-04" db="EMBL/GenBank/DDBJ databases">
        <title>Genome seq and assembly of Bacillus sp.</title>
        <authorList>
            <person name="Chhetri G."/>
        </authorList>
    </citation>
    <scope>NUCLEOTIDE SEQUENCE</scope>
    <source>
        <strain evidence="3">RG28</strain>
    </source>
</reference>
<name>A0A940NRX5_9BACI</name>
<dbReference type="EMBL" id="JAGIYQ010000013">
    <property type="protein sequence ID" value="MBP0726690.1"/>
    <property type="molecule type" value="Genomic_DNA"/>
</dbReference>
<feature type="domain" description="NodB homology" evidence="2">
    <location>
        <begin position="59"/>
        <end position="245"/>
    </location>
</feature>
<organism evidence="3 4">
    <name type="scientific">Gottfriedia endophytica</name>
    <dbReference type="NCBI Taxonomy" id="2820819"/>
    <lineage>
        <taxon>Bacteria</taxon>
        <taxon>Bacillati</taxon>
        <taxon>Bacillota</taxon>
        <taxon>Bacilli</taxon>
        <taxon>Bacillales</taxon>
        <taxon>Bacillaceae</taxon>
        <taxon>Gottfriedia</taxon>
    </lineage>
</organism>
<comment type="caution">
    <text evidence="3">The sequence shown here is derived from an EMBL/GenBank/DDBJ whole genome shotgun (WGS) entry which is preliminary data.</text>
</comment>
<dbReference type="CDD" id="cd10959">
    <property type="entry name" value="CE4_NodB_like_3"/>
    <property type="match status" value="1"/>
</dbReference>
<keyword evidence="1" id="KW-0812">Transmembrane</keyword>
<accession>A0A940NRX5</accession>
<proteinExistence type="predicted"/>
<evidence type="ECO:0000313" key="3">
    <source>
        <dbReference type="EMBL" id="MBP0726690.1"/>
    </source>
</evidence>